<accession>A0A182YF96</accession>
<dbReference type="Pfam" id="PF07776">
    <property type="entry name" value="zf-AD"/>
    <property type="match status" value="1"/>
</dbReference>
<proteinExistence type="predicted"/>
<dbReference type="Proteomes" id="UP000076408">
    <property type="component" value="Unassembled WGS sequence"/>
</dbReference>
<dbReference type="GO" id="GO:0000981">
    <property type="term" value="F:DNA-binding transcription factor activity, RNA polymerase II-specific"/>
    <property type="evidence" value="ECO:0007669"/>
    <property type="project" value="TreeGrafter"/>
</dbReference>
<dbReference type="SMART" id="SM00868">
    <property type="entry name" value="zf-AD"/>
    <property type="match status" value="1"/>
</dbReference>
<evidence type="ECO:0000256" key="4">
    <source>
        <dbReference type="ARBA" id="ARBA00022833"/>
    </source>
</evidence>
<organism evidence="7 8">
    <name type="scientific">Anopheles stephensi</name>
    <name type="common">Indo-Pakistan malaria mosquito</name>
    <dbReference type="NCBI Taxonomy" id="30069"/>
    <lineage>
        <taxon>Eukaryota</taxon>
        <taxon>Metazoa</taxon>
        <taxon>Ecdysozoa</taxon>
        <taxon>Arthropoda</taxon>
        <taxon>Hexapoda</taxon>
        <taxon>Insecta</taxon>
        <taxon>Pterygota</taxon>
        <taxon>Neoptera</taxon>
        <taxon>Endopterygota</taxon>
        <taxon>Diptera</taxon>
        <taxon>Nematocera</taxon>
        <taxon>Culicoidea</taxon>
        <taxon>Culicidae</taxon>
        <taxon>Anophelinae</taxon>
        <taxon>Anopheles</taxon>
    </lineage>
</organism>
<evidence type="ECO:0000256" key="6">
    <source>
        <dbReference type="SAM" id="MobiDB-lite"/>
    </source>
</evidence>
<dbReference type="PROSITE" id="PS00028">
    <property type="entry name" value="ZINC_FINGER_C2H2_1"/>
    <property type="match status" value="1"/>
</dbReference>
<dbReference type="VEuPathDB" id="VectorBase:ASTE006779"/>
<feature type="compositionally biased region" description="Acidic residues" evidence="6">
    <location>
        <begin position="222"/>
        <end position="240"/>
    </location>
</feature>
<sequence>METQDLELTIAAEEICRTCLAAADRTQLKPIFCNEILDGRIVPFPSVLELVIGEKIVKHEKLPNNVCAECKGKLRDLYLFVGTAQKSNKLLYEIFTVQPSHPVNAKKPETKHAEAQTDGVEECFKPGPGSIPFPGSVTRIDVGTQYVNHTAEMYCQTDGGQYVLLENMDVKNVPNEVVKEDGNDLITPIIIDDEEDKSSEENELFRESPIECTLMNFGSVADDADEDGDDDDEEDDDDDGDNKYEMVLLANETNADDCFTLRPIKTDRKQPSERSKEPVASNTSKTSMQRNLSLPRPAIDGEQTQPSHRLRGKRAYCSYCNWYGRPAGLEQHFQVHKETFELCLESNEYYRCSDCYTVFISQIHFIEHFATSCNPIPGEQYVHSADLNKHESFYLNGLDICVPRLKTFKKVGNKYQCGRCVKHVANSFDAMRPHLLAHEAEEDRTDDVELLWKSNHLHRIHVCGICKVQFPDATYIRQHLYFHQDSFICIYGCGTIFASFLQMTRHIETPVNSDDEIPSMIRY</sequence>
<evidence type="ECO:0000256" key="2">
    <source>
        <dbReference type="ARBA" id="ARBA00022737"/>
    </source>
</evidence>
<dbReference type="VEuPathDB" id="VectorBase:ASTEI20_030944"/>
<keyword evidence="2" id="KW-0677">Repeat</keyword>
<dbReference type="PROSITE" id="PS51915">
    <property type="entry name" value="ZAD"/>
    <property type="match status" value="1"/>
</dbReference>
<protein>
    <submittedName>
        <fullName evidence="7">Uncharacterized protein</fullName>
    </submittedName>
</protein>
<dbReference type="PANTHER" id="PTHR24394:SF44">
    <property type="entry name" value="ZINC FINGER PROTEIN 271-LIKE"/>
    <property type="match status" value="1"/>
</dbReference>
<dbReference type="STRING" id="30069.A0A182YF96"/>
<keyword evidence="8" id="KW-1185">Reference proteome</keyword>
<feature type="compositionally biased region" description="Basic and acidic residues" evidence="6">
    <location>
        <begin position="264"/>
        <end position="277"/>
    </location>
</feature>
<keyword evidence="5" id="KW-0539">Nucleus</keyword>
<dbReference type="AlphaFoldDB" id="A0A182YF96"/>
<evidence type="ECO:0000313" key="8">
    <source>
        <dbReference type="Proteomes" id="UP000076408"/>
    </source>
</evidence>
<dbReference type="SMART" id="SM00355">
    <property type="entry name" value="ZnF_C2H2"/>
    <property type="match status" value="5"/>
</dbReference>
<dbReference type="EnsemblMetazoa" id="ASTEI07132-RA">
    <property type="protein sequence ID" value="ASTEI07132-PA"/>
    <property type="gene ID" value="ASTEI07132"/>
</dbReference>
<feature type="region of interest" description="Disordered" evidence="6">
    <location>
        <begin position="260"/>
        <end position="307"/>
    </location>
</feature>
<evidence type="ECO:0000313" key="7">
    <source>
        <dbReference type="EnsemblMetazoa" id="ASTEI07132-PA"/>
    </source>
</evidence>
<reference evidence="7" key="2">
    <citation type="submission" date="2020-05" db="UniProtKB">
        <authorList>
            <consortium name="EnsemblMetazoa"/>
        </authorList>
    </citation>
    <scope>IDENTIFICATION</scope>
    <source>
        <strain evidence="7">Indian</strain>
    </source>
</reference>
<dbReference type="PANTHER" id="PTHR24394">
    <property type="entry name" value="ZINC FINGER PROTEIN"/>
    <property type="match status" value="1"/>
</dbReference>
<feature type="compositionally biased region" description="Polar residues" evidence="6">
    <location>
        <begin position="280"/>
        <end position="292"/>
    </location>
</feature>
<keyword evidence="1" id="KW-0479">Metal-binding</keyword>
<evidence type="ECO:0000256" key="1">
    <source>
        <dbReference type="ARBA" id="ARBA00022723"/>
    </source>
</evidence>
<dbReference type="VEuPathDB" id="VectorBase:ASTEI07132"/>
<dbReference type="OMA" id="RRDHMST"/>
<feature type="region of interest" description="Disordered" evidence="6">
    <location>
        <begin position="215"/>
        <end position="242"/>
    </location>
</feature>
<evidence type="ECO:0000256" key="3">
    <source>
        <dbReference type="ARBA" id="ARBA00022771"/>
    </source>
</evidence>
<dbReference type="SUPFAM" id="SSF57716">
    <property type="entry name" value="Glucocorticoid receptor-like (DNA-binding domain)"/>
    <property type="match status" value="1"/>
</dbReference>
<dbReference type="InterPro" id="IPR012934">
    <property type="entry name" value="Znf_AD"/>
</dbReference>
<dbReference type="GO" id="GO:0008270">
    <property type="term" value="F:zinc ion binding"/>
    <property type="evidence" value="ECO:0007669"/>
    <property type="project" value="UniProtKB-UniRule"/>
</dbReference>
<evidence type="ECO:0000256" key="5">
    <source>
        <dbReference type="ARBA" id="ARBA00023242"/>
    </source>
</evidence>
<dbReference type="GO" id="GO:0005634">
    <property type="term" value="C:nucleus"/>
    <property type="evidence" value="ECO:0007669"/>
    <property type="project" value="InterPro"/>
</dbReference>
<keyword evidence="4" id="KW-0862">Zinc</keyword>
<reference evidence="8" key="1">
    <citation type="journal article" date="2014" name="Genome Biol.">
        <title>Genome analysis of a major urban malaria vector mosquito, Anopheles stephensi.</title>
        <authorList>
            <person name="Jiang X."/>
            <person name="Peery A."/>
            <person name="Hall A.B."/>
            <person name="Sharma A."/>
            <person name="Chen X.G."/>
            <person name="Waterhouse R.M."/>
            <person name="Komissarov A."/>
            <person name="Riehle M.M."/>
            <person name="Shouche Y."/>
            <person name="Sharakhova M.V."/>
            <person name="Lawson D."/>
            <person name="Pakpour N."/>
            <person name="Arensburger P."/>
            <person name="Davidson V.L."/>
            <person name="Eiglmeier K."/>
            <person name="Emrich S."/>
            <person name="George P."/>
            <person name="Kennedy R.C."/>
            <person name="Mane S.P."/>
            <person name="Maslen G."/>
            <person name="Oringanje C."/>
            <person name="Qi Y."/>
            <person name="Settlage R."/>
            <person name="Tojo M."/>
            <person name="Tubio J.M."/>
            <person name="Unger M.F."/>
            <person name="Wang B."/>
            <person name="Vernick K.D."/>
            <person name="Ribeiro J.M."/>
            <person name="James A.A."/>
            <person name="Michel K."/>
            <person name="Riehle M.A."/>
            <person name="Luckhart S."/>
            <person name="Sharakhov I.V."/>
            <person name="Tu Z."/>
        </authorList>
    </citation>
    <scope>NUCLEOTIDE SEQUENCE [LARGE SCALE GENOMIC DNA]</scope>
    <source>
        <strain evidence="8">Indian</strain>
    </source>
</reference>
<keyword evidence="3" id="KW-0863">Zinc-finger</keyword>
<name>A0A182YF96_ANOST</name>
<dbReference type="InterPro" id="IPR013087">
    <property type="entry name" value="Znf_C2H2_type"/>
</dbReference>